<name>A0ABD2BVT9_VESSQ</name>
<protein>
    <submittedName>
        <fullName evidence="2">Uncharacterized protein</fullName>
    </submittedName>
</protein>
<evidence type="ECO:0000256" key="1">
    <source>
        <dbReference type="SAM" id="MobiDB-lite"/>
    </source>
</evidence>
<accession>A0ABD2BVT9</accession>
<dbReference type="AlphaFoldDB" id="A0ABD2BVT9"/>
<sequence length="61" mass="6917">MTSEQFIEFDNDVSKSLPESDPKLPVQEPTHLGSLGRRCEDTFMISGRYPVKNEETASKDQ</sequence>
<gene>
    <name evidence="2" type="ORF">V1478_002414</name>
</gene>
<keyword evidence="3" id="KW-1185">Reference proteome</keyword>
<dbReference type="Proteomes" id="UP001607302">
    <property type="component" value="Unassembled WGS sequence"/>
</dbReference>
<evidence type="ECO:0000313" key="2">
    <source>
        <dbReference type="EMBL" id="KAL2736881.1"/>
    </source>
</evidence>
<organism evidence="2 3">
    <name type="scientific">Vespula squamosa</name>
    <name type="common">Southern yellow jacket</name>
    <name type="synonym">Wasp</name>
    <dbReference type="NCBI Taxonomy" id="30214"/>
    <lineage>
        <taxon>Eukaryota</taxon>
        <taxon>Metazoa</taxon>
        <taxon>Ecdysozoa</taxon>
        <taxon>Arthropoda</taxon>
        <taxon>Hexapoda</taxon>
        <taxon>Insecta</taxon>
        <taxon>Pterygota</taxon>
        <taxon>Neoptera</taxon>
        <taxon>Endopterygota</taxon>
        <taxon>Hymenoptera</taxon>
        <taxon>Apocrita</taxon>
        <taxon>Aculeata</taxon>
        <taxon>Vespoidea</taxon>
        <taxon>Vespidae</taxon>
        <taxon>Vespinae</taxon>
        <taxon>Vespula</taxon>
    </lineage>
</organism>
<dbReference type="EMBL" id="JAUDFV010000052">
    <property type="protein sequence ID" value="KAL2736881.1"/>
    <property type="molecule type" value="Genomic_DNA"/>
</dbReference>
<comment type="caution">
    <text evidence="2">The sequence shown here is derived from an EMBL/GenBank/DDBJ whole genome shotgun (WGS) entry which is preliminary data.</text>
</comment>
<evidence type="ECO:0000313" key="3">
    <source>
        <dbReference type="Proteomes" id="UP001607302"/>
    </source>
</evidence>
<feature type="region of interest" description="Disordered" evidence="1">
    <location>
        <begin position="1"/>
        <end position="39"/>
    </location>
</feature>
<reference evidence="2 3" key="1">
    <citation type="journal article" date="2024" name="Ann. Entomol. Soc. Am.">
        <title>Genomic analyses of the southern and eastern yellowjacket wasps (Hymenoptera: Vespidae) reveal evolutionary signatures of social life.</title>
        <authorList>
            <person name="Catto M.A."/>
            <person name="Caine P.B."/>
            <person name="Orr S.E."/>
            <person name="Hunt B.G."/>
            <person name="Goodisman M.A.D."/>
        </authorList>
    </citation>
    <scope>NUCLEOTIDE SEQUENCE [LARGE SCALE GENOMIC DNA]</scope>
    <source>
        <strain evidence="2">233</strain>
        <tissue evidence="2">Head and thorax</tissue>
    </source>
</reference>
<proteinExistence type="predicted"/>